<evidence type="ECO:0000256" key="2">
    <source>
        <dbReference type="ARBA" id="ARBA00022448"/>
    </source>
</evidence>
<evidence type="ECO:0000313" key="3">
    <source>
        <dbReference type="EMBL" id="OZS79559.1"/>
    </source>
</evidence>
<dbReference type="EMBL" id="NOKQ01000087">
    <property type="protein sequence ID" value="OZS79559.1"/>
    <property type="molecule type" value="Genomic_DNA"/>
</dbReference>
<accession>A0A264W7M1</accession>
<comment type="similarity">
    <text evidence="1">Belongs to the ABC transporter superfamily.</text>
</comment>
<gene>
    <name evidence="3" type="ORF">CF394_00285</name>
</gene>
<dbReference type="PANTHER" id="PTHR43335:SF4">
    <property type="entry name" value="ABC TRANSPORTER, ATP-BINDING PROTEIN"/>
    <property type="match status" value="1"/>
</dbReference>
<proteinExistence type="inferred from homology"/>
<dbReference type="AlphaFoldDB" id="A0A264W7M1"/>
<reference evidence="3 4" key="1">
    <citation type="submission" date="2017-07" db="EMBL/GenBank/DDBJ databases">
        <title>Tetzosporium hominis gen.nov. sp.nov.</title>
        <authorList>
            <person name="Tetz G."/>
            <person name="Tetz V."/>
        </authorList>
    </citation>
    <scope>NUCLEOTIDE SEQUENCE [LARGE SCALE GENOMIC DNA]</scope>
    <source>
        <strain evidence="3 4">VT-49</strain>
    </source>
</reference>
<feature type="non-terminal residue" evidence="3">
    <location>
        <position position="82"/>
    </location>
</feature>
<feature type="non-terminal residue" evidence="3">
    <location>
        <position position="1"/>
    </location>
</feature>
<keyword evidence="4" id="KW-1185">Reference proteome</keyword>
<evidence type="ECO:0000256" key="1">
    <source>
        <dbReference type="ARBA" id="ARBA00005417"/>
    </source>
</evidence>
<dbReference type="GO" id="GO:0005524">
    <property type="term" value="F:ATP binding"/>
    <property type="evidence" value="ECO:0007669"/>
    <property type="project" value="UniProtKB-KW"/>
</dbReference>
<evidence type="ECO:0000313" key="4">
    <source>
        <dbReference type="Proteomes" id="UP000217065"/>
    </source>
</evidence>
<dbReference type="Proteomes" id="UP000217065">
    <property type="component" value="Unassembled WGS sequence"/>
</dbReference>
<protein>
    <submittedName>
        <fullName evidence="3">ABC transporter ATP-binding protein</fullName>
    </submittedName>
</protein>
<dbReference type="Gene3D" id="3.40.50.300">
    <property type="entry name" value="P-loop containing nucleotide triphosphate hydrolases"/>
    <property type="match status" value="1"/>
</dbReference>
<comment type="caution">
    <text evidence="3">The sequence shown here is derived from an EMBL/GenBank/DDBJ whole genome shotgun (WGS) entry which is preliminary data.</text>
</comment>
<keyword evidence="3" id="KW-0547">Nucleotide-binding</keyword>
<dbReference type="SUPFAM" id="SSF52540">
    <property type="entry name" value="P-loop containing nucleoside triphosphate hydrolases"/>
    <property type="match status" value="1"/>
</dbReference>
<name>A0A264W7M1_9BACL</name>
<dbReference type="PANTHER" id="PTHR43335">
    <property type="entry name" value="ABC TRANSPORTER, ATP-BINDING PROTEIN"/>
    <property type="match status" value="1"/>
</dbReference>
<dbReference type="InterPro" id="IPR027417">
    <property type="entry name" value="P-loop_NTPase"/>
</dbReference>
<keyword evidence="3" id="KW-0067">ATP-binding</keyword>
<sequence>INVLTGQLAADQGETVLLGKSSRNLTSNDLEQIGIVSDTSGFYEKMSLYKNLLIYAKLYGLKASRVDTVLDQVGLSDAKNLI</sequence>
<keyword evidence="2" id="KW-0813">Transport</keyword>
<organism evidence="3 4">
    <name type="scientific">Tetzosporium hominis</name>
    <dbReference type="NCBI Taxonomy" id="2020506"/>
    <lineage>
        <taxon>Bacteria</taxon>
        <taxon>Bacillati</taxon>
        <taxon>Bacillota</taxon>
        <taxon>Bacilli</taxon>
        <taxon>Bacillales</taxon>
        <taxon>Caryophanaceae</taxon>
        <taxon>Tetzosporium</taxon>
    </lineage>
</organism>